<keyword evidence="5" id="KW-1185">Reference proteome</keyword>
<dbReference type="STRING" id="471857.Svir_18390"/>
<dbReference type="AlphaFoldDB" id="C7MU83"/>
<dbReference type="SMART" id="SM00823">
    <property type="entry name" value="PKS_PP"/>
    <property type="match status" value="1"/>
</dbReference>
<dbReference type="InterPro" id="IPR006162">
    <property type="entry name" value="Ppantetheine_attach_site"/>
</dbReference>
<evidence type="ECO:0000313" key="4">
    <source>
        <dbReference type="EMBL" id="ACU96862.1"/>
    </source>
</evidence>
<dbReference type="PROSITE" id="PS00012">
    <property type="entry name" value="PHOSPHOPANTETHEINE"/>
    <property type="match status" value="1"/>
</dbReference>
<dbReference type="Gene3D" id="1.10.1200.10">
    <property type="entry name" value="ACP-like"/>
    <property type="match status" value="1"/>
</dbReference>
<evidence type="ECO:0000259" key="3">
    <source>
        <dbReference type="PROSITE" id="PS50075"/>
    </source>
</evidence>
<evidence type="ECO:0000256" key="1">
    <source>
        <dbReference type="ARBA" id="ARBA00022450"/>
    </source>
</evidence>
<organism evidence="4 5">
    <name type="scientific">Saccharomonospora viridis (strain ATCC 15386 / DSM 43017 / JCM 3036 / CCUG 5913 / NBRC 12207 / NCIMB 9602 / P101)</name>
    <name type="common">Thermoactinomyces viridis</name>
    <dbReference type="NCBI Taxonomy" id="471857"/>
    <lineage>
        <taxon>Bacteria</taxon>
        <taxon>Bacillati</taxon>
        <taxon>Actinomycetota</taxon>
        <taxon>Actinomycetes</taxon>
        <taxon>Pseudonocardiales</taxon>
        <taxon>Pseudonocardiaceae</taxon>
        <taxon>Saccharomonospora</taxon>
    </lineage>
</organism>
<dbReference type="InterPro" id="IPR020806">
    <property type="entry name" value="PKS_PP-bd"/>
</dbReference>
<protein>
    <submittedName>
        <fullName evidence="4">Phosphopantetheine-containing protein</fullName>
    </submittedName>
</protein>
<accession>C7MU83</accession>
<dbReference type="InterPro" id="IPR009081">
    <property type="entry name" value="PP-bd_ACP"/>
</dbReference>
<evidence type="ECO:0000313" key="5">
    <source>
        <dbReference type="Proteomes" id="UP000000841"/>
    </source>
</evidence>
<dbReference type="InterPro" id="IPR036736">
    <property type="entry name" value="ACP-like_sf"/>
</dbReference>
<dbReference type="Pfam" id="PF00550">
    <property type="entry name" value="PP-binding"/>
    <property type="match status" value="1"/>
</dbReference>
<dbReference type="Proteomes" id="UP000000841">
    <property type="component" value="Chromosome"/>
</dbReference>
<dbReference type="KEGG" id="svi:Svir_18390"/>
<gene>
    <name evidence="4" type="ordered locus">Svir_18390</name>
</gene>
<evidence type="ECO:0000256" key="2">
    <source>
        <dbReference type="ARBA" id="ARBA00022553"/>
    </source>
</evidence>
<dbReference type="eggNOG" id="COG0236">
    <property type="taxonomic scope" value="Bacteria"/>
</dbReference>
<keyword evidence="2" id="KW-0597">Phosphoprotein</keyword>
<name>C7MU83_SACVD</name>
<dbReference type="EMBL" id="CP001683">
    <property type="protein sequence ID" value="ACU96862.1"/>
    <property type="molecule type" value="Genomic_DNA"/>
</dbReference>
<dbReference type="HOGENOM" id="CLU_157807_3_0_11"/>
<keyword evidence="1" id="KW-0596">Phosphopantetheine</keyword>
<dbReference type="SUPFAM" id="SSF47336">
    <property type="entry name" value="ACP-like"/>
    <property type="match status" value="1"/>
</dbReference>
<dbReference type="GO" id="GO:0031177">
    <property type="term" value="F:phosphopantetheine binding"/>
    <property type="evidence" value="ECO:0007669"/>
    <property type="project" value="InterPro"/>
</dbReference>
<dbReference type="PROSITE" id="PS50075">
    <property type="entry name" value="CARRIER"/>
    <property type="match status" value="1"/>
</dbReference>
<proteinExistence type="predicted"/>
<feature type="domain" description="Carrier" evidence="3">
    <location>
        <begin position="10"/>
        <end position="87"/>
    </location>
</feature>
<reference evidence="4 5" key="1">
    <citation type="journal article" date="2009" name="Stand. Genomic Sci.">
        <title>Complete genome sequence of Saccharomonospora viridis type strain (P101).</title>
        <authorList>
            <person name="Pati A."/>
            <person name="Sikorski J."/>
            <person name="Nolan M."/>
            <person name="Lapidus A."/>
            <person name="Copeland A."/>
            <person name="Glavina Del Rio T."/>
            <person name="Lucas S."/>
            <person name="Chen F."/>
            <person name="Tice H."/>
            <person name="Pitluck S."/>
            <person name="Cheng J.F."/>
            <person name="Chertkov O."/>
            <person name="Brettin T."/>
            <person name="Han C."/>
            <person name="Detter J.C."/>
            <person name="Kuske C."/>
            <person name="Bruce D."/>
            <person name="Goodwin L."/>
            <person name="Chain P."/>
            <person name="D'haeseleer P."/>
            <person name="Chen A."/>
            <person name="Palaniappan K."/>
            <person name="Ivanova N."/>
            <person name="Mavromatis K."/>
            <person name="Mikhailova N."/>
            <person name="Rohde M."/>
            <person name="Tindall B.J."/>
            <person name="Goker M."/>
            <person name="Bristow J."/>
            <person name="Eisen J.A."/>
            <person name="Markowitz V."/>
            <person name="Hugenholtz P."/>
            <person name="Kyrpides N.C."/>
            <person name="Klenk H.P."/>
        </authorList>
    </citation>
    <scope>NUCLEOTIDE SEQUENCE [LARGE SCALE GENOMIC DNA]</scope>
    <source>
        <strain evidence="5">ATCC 15386 / DSM 43017 / JCM 3036 / NBRC 12207 / P101</strain>
    </source>
</reference>
<sequence length="88" mass="9385">MTMPDAGEKGSSDQIGKWLVQQVSAFSGVAAEQIDVTAPLSEYGLDSVSALAICAAIEDEYDIEIEPTLLWDVDTVSALVDSIVERLP</sequence>